<name>A0A518DZW9_9BACT</name>
<dbReference type="Proteomes" id="UP000317648">
    <property type="component" value="Chromosome"/>
</dbReference>
<keyword evidence="1" id="KW-0812">Transmembrane</keyword>
<feature type="transmembrane region" description="Helical" evidence="1">
    <location>
        <begin position="92"/>
        <end position="112"/>
    </location>
</feature>
<evidence type="ECO:0000313" key="2">
    <source>
        <dbReference type="EMBL" id="QDU97384.1"/>
    </source>
</evidence>
<keyword evidence="3" id="KW-1185">Reference proteome</keyword>
<keyword evidence="1" id="KW-0472">Membrane</keyword>
<accession>A0A518DZW9</accession>
<protein>
    <submittedName>
        <fullName evidence="2">Uncharacterized protein</fullName>
    </submittedName>
</protein>
<evidence type="ECO:0000313" key="3">
    <source>
        <dbReference type="Proteomes" id="UP000317648"/>
    </source>
</evidence>
<dbReference type="AlphaFoldDB" id="A0A518DZW9"/>
<reference evidence="2 3" key="1">
    <citation type="submission" date="2019-02" db="EMBL/GenBank/DDBJ databases">
        <title>Deep-cultivation of Planctomycetes and their phenomic and genomic characterization uncovers novel biology.</title>
        <authorList>
            <person name="Wiegand S."/>
            <person name="Jogler M."/>
            <person name="Boedeker C."/>
            <person name="Pinto D."/>
            <person name="Vollmers J."/>
            <person name="Rivas-Marin E."/>
            <person name="Kohn T."/>
            <person name="Peeters S.H."/>
            <person name="Heuer A."/>
            <person name="Rast P."/>
            <person name="Oberbeckmann S."/>
            <person name="Bunk B."/>
            <person name="Jeske O."/>
            <person name="Meyerdierks A."/>
            <person name="Storesund J.E."/>
            <person name="Kallscheuer N."/>
            <person name="Luecker S."/>
            <person name="Lage O.M."/>
            <person name="Pohl T."/>
            <person name="Merkel B.J."/>
            <person name="Hornburger P."/>
            <person name="Mueller R.-W."/>
            <person name="Bruemmer F."/>
            <person name="Labrenz M."/>
            <person name="Spormann A.M."/>
            <person name="Op den Camp H."/>
            <person name="Overmann J."/>
            <person name="Amann R."/>
            <person name="Jetten M.S.M."/>
            <person name="Mascher T."/>
            <person name="Medema M.H."/>
            <person name="Devos D.P."/>
            <person name="Kaster A.-K."/>
            <person name="Ovreas L."/>
            <person name="Rohde M."/>
            <person name="Galperin M.Y."/>
            <person name="Jogler C."/>
        </authorList>
    </citation>
    <scope>NUCLEOTIDE SEQUENCE [LARGE SCALE GENOMIC DNA]</scope>
    <source>
        <strain evidence="2 3">Pla85_3_4</strain>
    </source>
</reference>
<keyword evidence="1" id="KW-1133">Transmembrane helix</keyword>
<feature type="transmembrane region" description="Helical" evidence="1">
    <location>
        <begin position="124"/>
        <end position="143"/>
    </location>
</feature>
<gene>
    <name evidence="2" type="ORF">Pla8534_52300</name>
</gene>
<sequence length="176" mass="19979">MMQFALKKPNAVLWSGQHAPSKIDELLAQGKIEENWMICPLGRSDQALEVRQYLQDRHVFARMEKQEAADRAAEKAVRKAVPKPRLKIWGEYLFGITCAYAVIGRILSRFLFSRELIQAWGPLHYLLLIPLWALGVATIVLWLTGCVQHQLRANAAVKKLRSDAANFPIPNDIPHS</sequence>
<evidence type="ECO:0000256" key="1">
    <source>
        <dbReference type="SAM" id="Phobius"/>
    </source>
</evidence>
<dbReference type="EMBL" id="CP036433">
    <property type="protein sequence ID" value="QDU97384.1"/>
    <property type="molecule type" value="Genomic_DNA"/>
</dbReference>
<proteinExistence type="predicted"/>
<dbReference type="KEGG" id="lcre:Pla8534_52300"/>
<organism evidence="2 3">
    <name type="scientific">Lignipirellula cremea</name>
    <dbReference type="NCBI Taxonomy" id="2528010"/>
    <lineage>
        <taxon>Bacteria</taxon>
        <taxon>Pseudomonadati</taxon>
        <taxon>Planctomycetota</taxon>
        <taxon>Planctomycetia</taxon>
        <taxon>Pirellulales</taxon>
        <taxon>Pirellulaceae</taxon>
        <taxon>Lignipirellula</taxon>
    </lineage>
</organism>